<name>E6SLZ7_THEM7</name>
<dbReference type="InterPro" id="IPR004374">
    <property type="entry name" value="PrfB"/>
</dbReference>
<evidence type="ECO:0000256" key="2">
    <source>
        <dbReference type="ARBA" id="ARBA00010835"/>
    </source>
</evidence>
<dbReference type="Gene3D" id="1.20.58.410">
    <property type="entry name" value="Release factor"/>
    <property type="match status" value="1"/>
</dbReference>
<dbReference type="PANTHER" id="PTHR43116">
    <property type="entry name" value="PEPTIDE CHAIN RELEASE FACTOR 2"/>
    <property type="match status" value="1"/>
</dbReference>
<feature type="region of interest" description="Disordered" evidence="8">
    <location>
        <begin position="373"/>
        <end position="416"/>
    </location>
</feature>
<keyword evidence="7" id="KW-0175">Coiled coil</keyword>
<dbReference type="EMBL" id="CP002344">
    <property type="protein sequence ID" value="ADU50327.1"/>
    <property type="molecule type" value="Genomic_DNA"/>
</dbReference>
<dbReference type="Gene3D" id="3.30.70.1660">
    <property type="match status" value="1"/>
</dbReference>
<dbReference type="STRING" id="644966.Tmar_0202"/>
<feature type="modified residue" description="N5-methylglutamine" evidence="5">
    <location>
        <position position="250"/>
    </location>
</feature>
<dbReference type="HOGENOM" id="CLU_221244_3_1_9"/>
<evidence type="ECO:0000256" key="6">
    <source>
        <dbReference type="NCBIfam" id="TIGR00020"/>
    </source>
</evidence>
<evidence type="ECO:0000313" key="10">
    <source>
        <dbReference type="EMBL" id="ADU50327.1"/>
    </source>
</evidence>
<evidence type="ECO:0000259" key="9">
    <source>
        <dbReference type="PROSITE" id="PS00745"/>
    </source>
</evidence>
<dbReference type="SUPFAM" id="SSF75620">
    <property type="entry name" value="Release factor"/>
    <property type="match status" value="1"/>
</dbReference>
<dbReference type="GO" id="GO:0016149">
    <property type="term" value="F:translation release factor activity, codon specific"/>
    <property type="evidence" value="ECO:0007669"/>
    <property type="project" value="UniProtKB-UniRule"/>
</dbReference>
<accession>E6SLZ7</accession>
<evidence type="ECO:0000256" key="7">
    <source>
        <dbReference type="SAM" id="Coils"/>
    </source>
</evidence>
<comment type="function">
    <text evidence="1 5">Peptide chain release factor 2 directs the termination of translation in response to the peptide chain termination codons UGA and UAA.</text>
</comment>
<dbReference type="KEGG" id="tmr:Tmar_0202"/>
<comment type="subcellular location">
    <subcellularLocation>
        <location evidence="5">Cytoplasm</location>
    </subcellularLocation>
</comment>
<feature type="compositionally biased region" description="Low complexity" evidence="8">
    <location>
        <begin position="377"/>
        <end position="387"/>
    </location>
</feature>
<dbReference type="InterPro" id="IPR045853">
    <property type="entry name" value="Pep_chain_release_fac_I_sf"/>
</dbReference>
<comment type="PTM">
    <text evidence="5">Methylated by PrmC. Methylation increases the termination efficiency of RF2.</text>
</comment>
<feature type="compositionally biased region" description="Gly residues" evidence="8">
    <location>
        <begin position="388"/>
        <end position="397"/>
    </location>
</feature>
<reference evidence="11" key="2">
    <citation type="journal article" date="2010" name="Stand. Genomic Sci.">
        <title>Complete genome sequence of Thermaerobacter marianensis type strain (7p75aT).</title>
        <authorList>
            <person name="Han C."/>
            <person name="Gu W."/>
            <person name="Zhang X."/>
            <person name="Lapidus A."/>
            <person name="Nolan M."/>
            <person name="Copeland A."/>
            <person name="Lucas S."/>
            <person name="Glavina Del Rio T."/>
            <person name="Tice H."/>
            <person name="Cheng J."/>
            <person name="Tapia R."/>
            <person name="Goodwin L."/>
            <person name="Pitluck S."/>
            <person name="Pagani I."/>
            <person name="Ivanova N."/>
            <person name="Mavromatis K."/>
            <person name="Mikhailova N."/>
            <person name="Pati A."/>
            <person name="Chen A."/>
            <person name="Palaniappan K."/>
            <person name="Land M."/>
            <person name="Hauser L."/>
            <person name="Chang Y."/>
            <person name="Jeffries C."/>
            <person name="Schneider S."/>
            <person name="Rohde M."/>
            <person name="Goker M."/>
            <person name="Pukall R."/>
            <person name="Woyke T."/>
            <person name="Bristow J."/>
            <person name="Eisen J."/>
            <person name="Markowitz V."/>
            <person name="Hugenholtz P."/>
            <person name="Kyrpides N."/>
            <person name="Klenk H."/>
            <person name="Detter J."/>
        </authorList>
    </citation>
    <scope>NUCLEOTIDE SEQUENCE [LARGE SCALE GENOMIC DNA]</scope>
    <source>
        <strain evidence="11">ATCC 700841 / DSM 12885 / JCM 10246 / 7p75a</strain>
    </source>
</reference>
<evidence type="ECO:0000256" key="8">
    <source>
        <dbReference type="SAM" id="MobiDB-lite"/>
    </source>
</evidence>
<dbReference type="Pfam" id="PF00472">
    <property type="entry name" value="RF-1"/>
    <property type="match status" value="1"/>
</dbReference>
<keyword evidence="4 5" id="KW-0648">Protein biosynthesis</keyword>
<dbReference type="HAMAP" id="MF_00094">
    <property type="entry name" value="Rel_fac_2"/>
    <property type="match status" value="1"/>
</dbReference>
<feature type="coiled-coil region" evidence="7">
    <location>
        <begin position="68"/>
        <end position="114"/>
    </location>
</feature>
<reference evidence="10 11" key="1">
    <citation type="journal article" date="2010" name="Stand. Genomic Sci.">
        <title>Complete genome sequence of Thermaerobacter marianensis type strain (7p75a).</title>
        <authorList>
            <person name="Han C."/>
            <person name="Gu W."/>
            <person name="Zhang X."/>
            <person name="Lapidus A."/>
            <person name="Nolan M."/>
            <person name="Copeland A."/>
            <person name="Lucas S."/>
            <person name="Del Rio T.G."/>
            <person name="Tice H."/>
            <person name="Cheng J.F."/>
            <person name="Tapia R."/>
            <person name="Goodwin L."/>
            <person name="Pitluck S."/>
            <person name="Pagani I."/>
            <person name="Ivanova N."/>
            <person name="Mavromatis K."/>
            <person name="Mikhailova N."/>
            <person name="Pati A."/>
            <person name="Chen A."/>
            <person name="Palaniappan K."/>
            <person name="Land M."/>
            <person name="Hauser L."/>
            <person name="Chang Y.J."/>
            <person name="Jeffries C.D."/>
            <person name="Schneider S."/>
            <person name="Rohde M."/>
            <person name="Goker M."/>
            <person name="Pukall R."/>
            <person name="Woyke T."/>
            <person name="Bristow J."/>
            <person name="Eisen J.A."/>
            <person name="Markowitz V."/>
            <person name="Hugenholtz P."/>
            <person name="Kyrpides N.C."/>
            <person name="Klenk H.P."/>
            <person name="Detter J.C."/>
        </authorList>
    </citation>
    <scope>NUCLEOTIDE SEQUENCE [LARGE SCALE GENOMIC DNA]</scope>
    <source>
        <strain evidence="11">ATCC 700841 / DSM 12885 / JCM 10246 / 7p75a</strain>
    </source>
</reference>
<comment type="similarity">
    <text evidence="2 5">Belongs to the prokaryotic/mitochondrial release factor family.</text>
</comment>
<evidence type="ECO:0000256" key="3">
    <source>
        <dbReference type="ARBA" id="ARBA00022481"/>
    </source>
</evidence>
<dbReference type="GO" id="GO:0005737">
    <property type="term" value="C:cytoplasm"/>
    <property type="evidence" value="ECO:0007669"/>
    <property type="project" value="UniProtKB-SubCell"/>
</dbReference>
<organism evidence="10 11">
    <name type="scientific">Thermaerobacter marianensis (strain ATCC 700841 / DSM 12885 / JCM 10246 / 7p75a)</name>
    <dbReference type="NCBI Taxonomy" id="644966"/>
    <lineage>
        <taxon>Bacteria</taxon>
        <taxon>Bacillati</taxon>
        <taxon>Bacillota</taxon>
        <taxon>Clostridia</taxon>
        <taxon>Eubacteriales</taxon>
        <taxon>Clostridiales Family XVII. Incertae Sedis</taxon>
        <taxon>Thermaerobacter</taxon>
    </lineage>
</organism>
<sequence length="416" mass="45886">MWDELLRRIRALRPRLEELRDDLDLAGKRREIERIEQAMTDPSFWDEPDRAQQQVRQLKVLKGPVEHYEALERQLDDLQVLAELAAEEADVSVIPELEEGIAKAEEGLRQLELDLLLNGPYDGYDAIVSLHPGAGGTESQDWAQMLWRMYTRWAEDHGYQVEVLDLLEGEEAGIKSVTFAVRGPNAYGYLRSEHGVHRLVRISPFDAAGRRHTSFASVDVLPDLGDSPEIEIRPEDLRIDVFRAGGHGGQHVNKTESAVRIVHLPTGIVATCQNERSQHANRETAMKILKARLARYYEEQRLKEIAALRGDVGEIAWGNQIRSYVFQPYTLVKDHRTGVEVGNVQAVMDGHLDPFINAYLRWEAARTGKLGRGTEAGEGAAAATGTAPGTGAGGNGAQGAPAGTAGADAGARAGRR</sequence>
<feature type="compositionally biased region" description="Low complexity" evidence="8">
    <location>
        <begin position="398"/>
        <end position="416"/>
    </location>
</feature>
<gene>
    <name evidence="5" type="primary">prfB</name>
    <name evidence="10" type="ordered locus">Tmar_0202</name>
</gene>
<dbReference type="InterPro" id="IPR005139">
    <property type="entry name" value="PCRF"/>
</dbReference>
<dbReference type="FunFam" id="3.30.160.20:FF:000004">
    <property type="entry name" value="Peptide chain release factor 1"/>
    <property type="match status" value="1"/>
</dbReference>
<protein>
    <recommendedName>
        <fullName evidence="5 6">Peptide chain release factor 2</fullName>
        <shortName evidence="5">RF-2</shortName>
    </recommendedName>
</protein>
<dbReference type="Proteomes" id="UP000008915">
    <property type="component" value="Chromosome"/>
</dbReference>
<feature type="domain" description="Prokaryotic-type class I peptide chain release factors" evidence="9">
    <location>
        <begin position="243"/>
        <end position="259"/>
    </location>
</feature>
<dbReference type="AlphaFoldDB" id="E6SLZ7"/>
<dbReference type="InterPro" id="IPR000352">
    <property type="entry name" value="Pep_chain_release_fac_I"/>
</dbReference>
<dbReference type="Pfam" id="PF03462">
    <property type="entry name" value="PCRF"/>
    <property type="match status" value="1"/>
</dbReference>
<dbReference type="eggNOG" id="COG1186">
    <property type="taxonomic scope" value="Bacteria"/>
</dbReference>
<evidence type="ECO:0000313" key="11">
    <source>
        <dbReference type="Proteomes" id="UP000008915"/>
    </source>
</evidence>
<dbReference type="PANTHER" id="PTHR43116:SF3">
    <property type="entry name" value="CLASS I PEPTIDE CHAIN RELEASE FACTOR"/>
    <property type="match status" value="1"/>
</dbReference>
<keyword evidence="5" id="KW-0963">Cytoplasm</keyword>
<evidence type="ECO:0000256" key="5">
    <source>
        <dbReference type="HAMAP-Rule" id="MF_00094"/>
    </source>
</evidence>
<dbReference type="Gene3D" id="3.30.160.20">
    <property type="match status" value="1"/>
</dbReference>
<evidence type="ECO:0000256" key="1">
    <source>
        <dbReference type="ARBA" id="ARBA00002613"/>
    </source>
</evidence>
<keyword evidence="3 5" id="KW-0488">Methylation</keyword>
<dbReference type="SMART" id="SM00937">
    <property type="entry name" value="PCRF"/>
    <property type="match status" value="1"/>
</dbReference>
<dbReference type="NCBIfam" id="TIGR00020">
    <property type="entry name" value="prfB"/>
    <property type="match status" value="1"/>
</dbReference>
<proteinExistence type="inferred from homology"/>
<evidence type="ECO:0000256" key="4">
    <source>
        <dbReference type="ARBA" id="ARBA00022917"/>
    </source>
</evidence>
<dbReference type="PROSITE" id="PS00745">
    <property type="entry name" value="RF_PROK_I"/>
    <property type="match status" value="1"/>
</dbReference>
<keyword evidence="11" id="KW-1185">Reference proteome</keyword>